<keyword evidence="1" id="KW-0472">Membrane</keyword>
<organism evidence="2 3">
    <name type="scientific">Gigaspora rosea</name>
    <dbReference type="NCBI Taxonomy" id="44941"/>
    <lineage>
        <taxon>Eukaryota</taxon>
        <taxon>Fungi</taxon>
        <taxon>Fungi incertae sedis</taxon>
        <taxon>Mucoromycota</taxon>
        <taxon>Glomeromycotina</taxon>
        <taxon>Glomeromycetes</taxon>
        <taxon>Diversisporales</taxon>
        <taxon>Gigasporaceae</taxon>
        <taxon>Gigaspora</taxon>
    </lineage>
</organism>
<evidence type="ECO:0000313" key="2">
    <source>
        <dbReference type="EMBL" id="RIB24860.1"/>
    </source>
</evidence>
<evidence type="ECO:0000313" key="3">
    <source>
        <dbReference type="Proteomes" id="UP000266673"/>
    </source>
</evidence>
<comment type="caution">
    <text evidence="2">The sequence shown here is derived from an EMBL/GenBank/DDBJ whole genome shotgun (WGS) entry which is preliminary data.</text>
</comment>
<proteinExistence type="predicted"/>
<gene>
    <name evidence="2" type="ORF">C2G38_2167441</name>
</gene>
<evidence type="ECO:0000256" key="1">
    <source>
        <dbReference type="SAM" id="Phobius"/>
    </source>
</evidence>
<reference evidence="2 3" key="1">
    <citation type="submission" date="2018-06" db="EMBL/GenBank/DDBJ databases">
        <title>Comparative genomics reveals the genomic features of Rhizophagus irregularis, R. cerebriforme, R. diaphanum and Gigaspora rosea, and their symbiotic lifestyle signature.</title>
        <authorList>
            <person name="Morin E."/>
            <person name="San Clemente H."/>
            <person name="Chen E.C.H."/>
            <person name="De La Providencia I."/>
            <person name="Hainaut M."/>
            <person name="Kuo A."/>
            <person name="Kohler A."/>
            <person name="Murat C."/>
            <person name="Tang N."/>
            <person name="Roy S."/>
            <person name="Loubradou J."/>
            <person name="Henrissat B."/>
            <person name="Grigoriev I.V."/>
            <person name="Corradi N."/>
            <person name="Roux C."/>
            <person name="Martin F.M."/>
        </authorList>
    </citation>
    <scope>NUCLEOTIDE SEQUENCE [LARGE SCALE GENOMIC DNA]</scope>
    <source>
        <strain evidence="2 3">DAOM 194757</strain>
    </source>
</reference>
<dbReference type="AlphaFoldDB" id="A0A397VQR3"/>
<keyword evidence="3" id="KW-1185">Reference proteome</keyword>
<dbReference type="Proteomes" id="UP000266673">
    <property type="component" value="Unassembled WGS sequence"/>
</dbReference>
<dbReference type="EMBL" id="QKWP01000198">
    <property type="protein sequence ID" value="RIB24860.1"/>
    <property type="molecule type" value="Genomic_DNA"/>
</dbReference>
<accession>A0A397VQR3</accession>
<keyword evidence="1" id="KW-0812">Transmembrane</keyword>
<protein>
    <submittedName>
        <fullName evidence="2">Uncharacterized protein</fullName>
    </submittedName>
</protein>
<sequence length="112" mass="12107">MSVPTCRHGDPYMIVVAGVVARVIAGVVTGVVARVITGVVARTVTRIVAGIIVGVVVVGVVIGAVFRSAVFTPSNLGIRLPNRNQLRVNLNPANKQMTREIFWWKIRDEISF</sequence>
<feature type="transmembrane region" description="Helical" evidence="1">
    <location>
        <begin position="47"/>
        <end position="66"/>
    </location>
</feature>
<feature type="transmembrane region" description="Helical" evidence="1">
    <location>
        <begin position="12"/>
        <end position="35"/>
    </location>
</feature>
<keyword evidence="1" id="KW-1133">Transmembrane helix</keyword>
<name>A0A397VQR3_9GLOM</name>